<evidence type="ECO:0000313" key="2">
    <source>
        <dbReference type="EMBL" id="VDO45802.1"/>
    </source>
</evidence>
<reference evidence="4" key="1">
    <citation type="submission" date="2017-02" db="UniProtKB">
        <authorList>
            <consortium name="WormBaseParasite"/>
        </authorList>
    </citation>
    <scope>IDENTIFICATION</scope>
</reference>
<name>A0A0R3R600_9BILA</name>
<proteinExistence type="predicted"/>
<protein>
    <submittedName>
        <fullName evidence="2 4">Uncharacterized protein</fullName>
    </submittedName>
</protein>
<sequence length="39" mass="4588">MNHLAEYYSDDESPFRKNSEEEQSLNNSDRGDSFRNFGT</sequence>
<gene>
    <name evidence="2" type="ORF">BTMF_LOCUS13436</name>
</gene>
<feature type="region of interest" description="Disordered" evidence="1">
    <location>
        <begin position="1"/>
        <end position="39"/>
    </location>
</feature>
<dbReference type="Proteomes" id="UP000280834">
    <property type="component" value="Unassembled WGS sequence"/>
</dbReference>
<dbReference type="EMBL" id="UZAG01020100">
    <property type="protein sequence ID" value="VDO45802.1"/>
    <property type="molecule type" value="Genomic_DNA"/>
</dbReference>
<keyword evidence="3" id="KW-1185">Reference proteome</keyword>
<evidence type="ECO:0000313" key="3">
    <source>
        <dbReference type="Proteomes" id="UP000280834"/>
    </source>
</evidence>
<dbReference type="AlphaFoldDB" id="A0A0R3R600"/>
<evidence type="ECO:0000256" key="1">
    <source>
        <dbReference type="SAM" id="MobiDB-lite"/>
    </source>
</evidence>
<organism evidence="4">
    <name type="scientific">Brugia timori</name>
    <dbReference type="NCBI Taxonomy" id="42155"/>
    <lineage>
        <taxon>Eukaryota</taxon>
        <taxon>Metazoa</taxon>
        <taxon>Ecdysozoa</taxon>
        <taxon>Nematoda</taxon>
        <taxon>Chromadorea</taxon>
        <taxon>Rhabditida</taxon>
        <taxon>Spirurina</taxon>
        <taxon>Spiruromorpha</taxon>
        <taxon>Filarioidea</taxon>
        <taxon>Onchocercidae</taxon>
        <taxon>Brugia</taxon>
    </lineage>
</organism>
<evidence type="ECO:0000313" key="4">
    <source>
        <dbReference type="WBParaSite" id="BTMF_0001544401-mRNA-1"/>
    </source>
</evidence>
<accession>A0A0R3R600</accession>
<dbReference type="WBParaSite" id="BTMF_0001544401-mRNA-1">
    <property type="protein sequence ID" value="BTMF_0001544401-mRNA-1"/>
    <property type="gene ID" value="BTMF_0001544401"/>
</dbReference>
<reference evidence="2 3" key="2">
    <citation type="submission" date="2018-11" db="EMBL/GenBank/DDBJ databases">
        <authorList>
            <consortium name="Pathogen Informatics"/>
        </authorList>
    </citation>
    <scope>NUCLEOTIDE SEQUENCE [LARGE SCALE GENOMIC DNA]</scope>
</reference>